<evidence type="ECO:0000256" key="1">
    <source>
        <dbReference type="SAM" id="MobiDB-lite"/>
    </source>
</evidence>
<reference evidence="2" key="1">
    <citation type="submission" date="2020-11" db="EMBL/GenBank/DDBJ databases">
        <authorList>
            <consortium name="DOE Joint Genome Institute"/>
            <person name="Ahrendt S."/>
            <person name="Riley R."/>
            <person name="Andreopoulos W."/>
            <person name="Labutti K."/>
            <person name="Pangilinan J."/>
            <person name="Ruiz-Duenas F.J."/>
            <person name="Barrasa J.M."/>
            <person name="Sanchez-Garcia M."/>
            <person name="Camarero S."/>
            <person name="Miyauchi S."/>
            <person name="Serrano A."/>
            <person name="Linde D."/>
            <person name="Babiker R."/>
            <person name="Drula E."/>
            <person name="Ayuso-Fernandez I."/>
            <person name="Pacheco R."/>
            <person name="Padilla G."/>
            <person name="Ferreira P."/>
            <person name="Barriuso J."/>
            <person name="Kellner H."/>
            <person name="Castanera R."/>
            <person name="Alfaro M."/>
            <person name="Ramirez L."/>
            <person name="Pisabarro A.G."/>
            <person name="Kuo A."/>
            <person name="Tritt A."/>
            <person name="Lipzen A."/>
            <person name="He G."/>
            <person name="Yan M."/>
            <person name="Ng V."/>
            <person name="Cullen D."/>
            <person name="Martin F."/>
            <person name="Rosso M.-N."/>
            <person name="Henrissat B."/>
            <person name="Hibbett D."/>
            <person name="Martinez A.T."/>
            <person name="Grigoriev I.V."/>
        </authorList>
    </citation>
    <scope>NUCLEOTIDE SEQUENCE</scope>
    <source>
        <strain evidence="2">CBS 506.95</strain>
    </source>
</reference>
<gene>
    <name evidence="2" type="ORF">CPB83DRAFT_501517</name>
</gene>
<accession>A0A9P6EBT1</accession>
<name>A0A9P6EBT1_9AGAR</name>
<protein>
    <submittedName>
        <fullName evidence="2">Uncharacterized protein</fullName>
    </submittedName>
</protein>
<keyword evidence="3" id="KW-1185">Reference proteome</keyword>
<dbReference type="AlphaFoldDB" id="A0A9P6EBT1"/>
<organism evidence="2 3">
    <name type="scientific">Crepidotus variabilis</name>
    <dbReference type="NCBI Taxonomy" id="179855"/>
    <lineage>
        <taxon>Eukaryota</taxon>
        <taxon>Fungi</taxon>
        <taxon>Dikarya</taxon>
        <taxon>Basidiomycota</taxon>
        <taxon>Agaricomycotina</taxon>
        <taxon>Agaricomycetes</taxon>
        <taxon>Agaricomycetidae</taxon>
        <taxon>Agaricales</taxon>
        <taxon>Agaricineae</taxon>
        <taxon>Crepidotaceae</taxon>
        <taxon>Crepidotus</taxon>
    </lineage>
</organism>
<dbReference type="EMBL" id="MU157875">
    <property type="protein sequence ID" value="KAF9526155.1"/>
    <property type="molecule type" value="Genomic_DNA"/>
</dbReference>
<proteinExistence type="predicted"/>
<evidence type="ECO:0000313" key="2">
    <source>
        <dbReference type="EMBL" id="KAF9526155.1"/>
    </source>
</evidence>
<feature type="region of interest" description="Disordered" evidence="1">
    <location>
        <begin position="89"/>
        <end position="121"/>
    </location>
</feature>
<comment type="caution">
    <text evidence="2">The sequence shown here is derived from an EMBL/GenBank/DDBJ whole genome shotgun (WGS) entry which is preliminary data.</text>
</comment>
<sequence length="121" mass="14001">MTVYPLPRLMVFVGYDFLRWFVRMSREVEGRVLAAKWRNELSDKGLLKHCRVTFAFNVFPTEMILTIRFLRSHNILLVGEYLLNTTPATSTHKVRSAALSTTPTSEVRHYESANPKNESLL</sequence>
<evidence type="ECO:0000313" key="3">
    <source>
        <dbReference type="Proteomes" id="UP000807306"/>
    </source>
</evidence>
<dbReference type="Proteomes" id="UP000807306">
    <property type="component" value="Unassembled WGS sequence"/>
</dbReference>